<dbReference type="Proteomes" id="UP000199497">
    <property type="component" value="Unassembled WGS sequence"/>
</dbReference>
<dbReference type="OrthoDB" id="5197927at2"/>
<feature type="region of interest" description="Disordered" evidence="1">
    <location>
        <begin position="27"/>
        <end position="86"/>
    </location>
</feature>
<evidence type="ECO:0000313" key="2">
    <source>
        <dbReference type="EMBL" id="SDP80310.1"/>
    </source>
</evidence>
<gene>
    <name evidence="2" type="ORF">SAMN04487905_109132</name>
</gene>
<proteinExistence type="predicted"/>
<dbReference type="Pfam" id="PF12079">
    <property type="entry name" value="DUF3558"/>
    <property type="match status" value="1"/>
</dbReference>
<dbReference type="AlphaFoldDB" id="A0A1H0VPE2"/>
<dbReference type="EMBL" id="FNJR01000009">
    <property type="protein sequence ID" value="SDP80310.1"/>
    <property type="molecule type" value="Genomic_DNA"/>
</dbReference>
<dbReference type="PROSITE" id="PS51257">
    <property type="entry name" value="PROKAR_LIPOPROTEIN"/>
    <property type="match status" value="1"/>
</dbReference>
<evidence type="ECO:0008006" key="4">
    <source>
        <dbReference type="Google" id="ProtNLM"/>
    </source>
</evidence>
<sequence>MRKTTAISLVTAALLIGGCGYTSQDQGVDNLGSESTPQSSTSRDSPTENELEETDPCSLLSKKQQEELGVRVAGKDTSGPTRSCDFQTPAEASEIVTVGTSIRTEQSLSDFTDSNGKPVDDTISGRNVKIACKYGNCLIGISVDENSRVDVQGSIIGRESQNRNLATNVARMVIGNLPRQ</sequence>
<name>A0A1H0VPE2_9ACTN</name>
<reference evidence="3" key="1">
    <citation type="submission" date="2016-10" db="EMBL/GenBank/DDBJ databases">
        <authorList>
            <person name="Varghese N."/>
            <person name="Submissions S."/>
        </authorList>
    </citation>
    <scope>NUCLEOTIDE SEQUENCE [LARGE SCALE GENOMIC DNA]</scope>
    <source>
        <strain evidence="3">DSM 46732</strain>
    </source>
</reference>
<dbReference type="STRING" id="405564.SAMN04487905_109132"/>
<evidence type="ECO:0000313" key="3">
    <source>
        <dbReference type="Proteomes" id="UP000199497"/>
    </source>
</evidence>
<keyword evidence="3" id="KW-1185">Reference proteome</keyword>
<dbReference type="RefSeq" id="WP_092602694.1">
    <property type="nucleotide sequence ID" value="NZ_FNJR01000009.1"/>
</dbReference>
<feature type="compositionally biased region" description="Polar residues" evidence="1">
    <location>
        <begin position="27"/>
        <end position="44"/>
    </location>
</feature>
<evidence type="ECO:0000256" key="1">
    <source>
        <dbReference type="SAM" id="MobiDB-lite"/>
    </source>
</evidence>
<protein>
    <recommendedName>
        <fullName evidence="4">DUF3558 domain-containing protein</fullName>
    </recommendedName>
</protein>
<accession>A0A1H0VPE2</accession>
<dbReference type="InterPro" id="IPR024520">
    <property type="entry name" value="DUF3558"/>
</dbReference>
<organism evidence="2 3">
    <name type="scientific">Actinopolyspora xinjiangensis</name>
    <dbReference type="NCBI Taxonomy" id="405564"/>
    <lineage>
        <taxon>Bacteria</taxon>
        <taxon>Bacillati</taxon>
        <taxon>Actinomycetota</taxon>
        <taxon>Actinomycetes</taxon>
        <taxon>Actinopolysporales</taxon>
        <taxon>Actinopolysporaceae</taxon>
        <taxon>Actinopolyspora</taxon>
    </lineage>
</organism>